<dbReference type="Pfam" id="PF00015">
    <property type="entry name" value="MCPsignal"/>
    <property type="match status" value="1"/>
</dbReference>
<dbReference type="RefSeq" id="WP_133957207.1">
    <property type="nucleotide sequence ID" value="NZ_SORI01000006.1"/>
</dbReference>
<evidence type="ECO:0000313" key="5">
    <source>
        <dbReference type="EMBL" id="TDY61150.1"/>
    </source>
</evidence>
<dbReference type="SUPFAM" id="SSF58104">
    <property type="entry name" value="Methyl-accepting chemotaxis protein (MCP) signaling domain"/>
    <property type="match status" value="1"/>
</dbReference>
<dbReference type="Proteomes" id="UP000295066">
    <property type="component" value="Unassembled WGS sequence"/>
</dbReference>
<dbReference type="InterPro" id="IPR004089">
    <property type="entry name" value="MCPsignal_dom"/>
</dbReference>
<dbReference type="GO" id="GO:0005886">
    <property type="term" value="C:plasma membrane"/>
    <property type="evidence" value="ECO:0007669"/>
    <property type="project" value="TreeGrafter"/>
</dbReference>
<accession>A0A4R8M6X8</accession>
<dbReference type="OrthoDB" id="3192at2"/>
<organism evidence="5 6">
    <name type="scientific">Aminivibrio pyruvatiphilus</name>
    <dbReference type="NCBI Taxonomy" id="1005740"/>
    <lineage>
        <taxon>Bacteria</taxon>
        <taxon>Thermotogati</taxon>
        <taxon>Synergistota</taxon>
        <taxon>Synergistia</taxon>
        <taxon>Synergistales</taxon>
        <taxon>Aminobacteriaceae</taxon>
        <taxon>Aminivibrio</taxon>
    </lineage>
</organism>
<proteinExistence type="inferred from homology"/>
<dbReference type="GO" id="GO:0006935">
    <property type="term" value="P:chemotaxis"/>
    <property type="evidence" value="ECO:0007669"/>
    <property type="project" value="UniProtKB-KW"/>
</dbReference>
<keyword evidence="1" id="KW-0145">Chemotaxis</keyword>
<dbReference type="SMART" id="SM00283">
    <property type="entry name" value="MA"/>
    <property type="match status" value="1"/>
</dbReference>
<comment type="caution">
    <text evidence="5">The sequence shown here is derived from an EMBL/GenBank/DDBJ whole genome shotgun (WGS) entry which is preliminary data.</text>
</comment>
<dbReference type="PANTHER" id="PTHR43531">
    <property type="entry name" value="PROTEIN ICFG"/>
    <property type="match status" value="1"/>
</dbReference>
<feature type="domain" description="Methyl-accepting transducer" evidence="4">
    <location>
        <begin position="114"/>
        <end position="290"/>
    </location>
</feature>
<evidence type="ECO:0000313" key="6">
    <source>
        <dbReference type="Proteomes" id="UP000295066"/>
    </source>
</evidence>
<dbReference type="Gene3D" id="1.10.287.950">
    <property type="entry name" value="Methyl-accepting chemotaxis protein"/>
    <property type="match status" value="1"/>
</dbReference>
<keyword evidence="3" id="KW-0807">Transducer</keyword>
<dbReference type="AlphaFoldDB" id="A0A4R8M6X8"/>
<comment type="similarity">
    <text evidence="2">Belongs to the methyl-accepting chemotaxis (MCP) protein family.</text>
</comment>
<evidence type="ECO:0000256" key="1">
    <source>
        <dbReference type="ARBA" id="ARBA00022500"/>
    </source>
</evidence>
<name>A0A4R8M6X8_9BACT</name>
<gene>
    <name evidence="5" type="ORF">C8D99_1062</name>
</gene>
<protein>
    <submittedName>
        <fullName evidence="5">Methyl-accepting chemotaxis protein (MCP) signaling protein</fullName>
    </submittedName>
</protein>
<sequence length="290" mass="31320">MNEIGEIRTLEGREALRALAGAARIIHRFIPGDMSFAVIEGDTYIAYVPGRTININRKPGDRLAEGSAGSRCMKEKRPIVKEFGKEESPFGIPYIAHSMPVFNAGGEAVGCVILAENVERQNSIRETSETLRATTSQIADALQTMNGQMEEMRAAGETLISITGTAVERVAGTEQVVGIIEGVAKQTNLLGLNASIEASRIGELGKGFGVVADEVRKLAVRSTESAKHIRDILDYFRTSTYEINENTEVLLKIIQEQARLIEGIAASSEEVASVSAVLEDVARKLLSTEG</sequence>
<dbReference type="InterPro" id="IPR051310">
    <property type="entry name" value="MCP_chemotaxis"/>
</dbReference>
<evidence type="ECO:0000256" key="3">
    <source>
        <dbReference type="PROSITE-ProRule" id="PRU00284"/>
    </source>
</evidence>
<reference evidence="5 6" key="1">
    <citation type="submission" date="2019-03" db="EMBL/GenBank/DDBJ databases">
        <title>Genomic Encyclopedia of Type Strains, Phase IV (KMG-IV): sequencing the most valuable type-strain genomes for metagenomic binning, comparative biology and taxonomic classification.</title>
        <authorList>
            <person name="Goeker M."/>
        </authorList>
    </citation>
    <scope>NUCLEOTIDE SEQUENCE [LARGE SCALE GENOMIC DNA]</scope>
    <source>
        <strain evidence="5 6">DSM 25964</strain>
    </source>
</reference>
<evidence type="ECO:0000259" key="4">
    <source>
        <dbReference type="PROSITE" id="PS50111"/>
    </source>
</evidence>
<evidence type="ECO:0000256" key="2">
    <source>
        <dbReference type="ARBA" id="ARBA00029447"/>
    </source>
</evidence>
<dbReference type="GO" id="GO:0007165">
    <property type="term" value="P:signal transduction"/>
    <property type="evidence" value="ECO:0007669"/>
    <property type="project" value="UniProtKB-KW"/>
</dbReference>
<dbReference type="PANTHER" id="PTHR43531:SF11">
    <property type="entry name" value="METHYL-ACCEPTING CHEMOTAXIS PROTEIN 3"/>
    <property type="match status" value="1"/>
</dbReference>
<dbReference type="EMBL" id="SORI01000006">
    <property type="protein sequence ID" value="TDY61150.1"/>
    <property type="molecule type" value="Genomic_DNA"/>
</dbReference>
<dbReference type="GO" id="GO:0004888">
    <property type="term" value="F:transmembrane signaling receptor activity"/>
    <property type="evidence" value="ECO:0007669"/>
    <property type="project" value="TreeGrafter"/>
</dbReference>
<dbReference type="PROSITE" id="PS50111">
    <property type="entry name" value="CHEMOTAXIS_TRANSDUC_2"/>
    <property type="match status" value="1"/>
</dbReference>
<keyword evidence="6" id="KW-1185">Reference proteome</keyword>